<keyword evidence="3" id="KW-0433">Leucine-rich repeat</keyword>
<dbReference type="PANTHER" id="PTHR22710">
    <property type="entry name" value="X-RAY RADIATION RESISTANCE ASSOCIATED PROTEIN 1 XRRA1"/>
    <property type="match status" value="1"/>
</dbReference>
<evidence type="ECO:0000313" key="6">
    <source>
        <dbReference type="EMBL" id="GAX84639.1"/>
    </source>
</evidence>
<gene>
    <name evidence="6" type="ORF">CEUSTIGMA_g12060.t1</name>
</gene>
<evidence type="ECO:0000256" key="4">
    <source>
        <dbReference type="ARBA" id="ARBA00022737"/>
    </source>
</evidence>
<dbReference type="SUPFAM" id="SSF52058">
    <property type="entry name" value="L domain-like"/>
    <property type="match status" value="1"/>
</dbReference>
<feature type="compositionally biased region" description="Basic and acidic residues" evidence="5">
    <location>
        <begin position="56"/>
        <end position="67"/>
    </location>
</feature>
<comment type="subcellular location">
    <subcellularLocation>
        <location evidence="1">Cytoplasm</location>
        <location evidence="1">Cytoskeleton</location>
        <location evidence="1">Cilium axoneme</location>
    </subcellularLocation>
</comment>
<evidence type="ECO:0000313" key="7">
    <source>
        <dbReference type="Proteomes" id="UP000232323"/>
    </source>
</evidence>
<feature type="region of interest" description="Disordered" evidence="5">
    <location>
        <begin position="834"/>
        <end position="855"/>
    </location>
</feature>
<evidence type="ECO:0000256" key="3">
    <source>
        <dbReference type="ARBA" id="ARBA00022614"/>
    </source>
</evidence>
<keyword evidence="2" id="KW-0963">Cytoplasm</keyword>
<dbReference type="OrthoDB" id="551253at2759"/>
<proteinExistence type="predicted"/>
<sequence length="881" mass="93662">MTSRERRPSEGSWSVDGREERELPVDSNAEILVVGTVTVEARGAEEGNTMGGDSRPAGEETYAREELQEQSESTPQSRTQTTPLYDLSSGPSSRPTSQLQPSSAGTGFLLSAGEMPVTPNEGHVRAASAGSSVVATSHHGSIIQEGLSPPPSVTTPATAAPASFAAPSMSLMGEESSRPSFYDEEAIPSEEVTALQSIQNLIEGINAPMSRVTTPVHEGDAGPHVRGGSAASTSTQPAASSKPLGHSLPKNPNPSPPLPPAPTQSSGMKGALPFMERVEQGASSPGPVRRGSGSGAGSSNRKQQQQRAVVKGLPHQVAPELIVAITASSGVPSHATAAMDRMQHLVERGLQREPEGSHPTLGLQMQQQMLQGRTAVQTAVQGRSQSAGKEMNLNSMIIVRGLRDRGHSDMLTQPLHMGKQRTGVNSKINFGSLFGPPANTGGGTLPPHMVKEGLKRRKEAAIMMAQGPQPFIRKYVPRPDTPEGLKLDGFILLEAGDEELPEMIVAARLPSRNLSSVESADLEYFPALKVLDLGDNRIPDLATLSGLVGLRQLVLASNRLSRLGNMDLSFAFQQLQSLDLSYNKLGPKLVLGEGSPLASLPRLVELDLSGNSMSHLPDALGSFSTLLILKLNENRLSGGDMSPLSNLPALRELSVSKNVITYVLEEVAGPGRFPHLLFLDLTHNRISEEASIGSLSSLPSLRMLLLADNPLSARQHMKKLASREDPEPQKGPQIHFNHVPELPPKATIASILSTTRVKIKEPLDPKAAAKAAAAAAAVAATSDEVLIDAFDRLDTAIDTWQLNTVDEADEDDGAVEPDHTFLTGIGLVEQLEAPLPEPREPSGSKRPTWEDVEDPTERLALALGLNPNLLAVHTGKPTNDR</sequence>
<reference evidence="6 7" key="1">
    <citation type="submission" date="2017-08" db="EMBL/GenBank/DDBJ databases">
        <title>Acidophilic green algal genome provides insights into adaptation to an acidic environment.</title>
        <authorList>
            <person name="Hirooka S."/>
            <person name="Hirose Y."/>
            <person name="Kanesaki Y."/>
            <person name="Higuchi S."/>
            <person name="Fujiwara T."/>
            <person name="Onuma R."/>
            <person name="Era A."/>
            <person name="Ohbayashi R."/>
            <person name="Uzuka A."/>
            <person name="Nozaki H."/>
            <person name="Yoshikawa H."/>
            <person name="Miyagishima S.Y."/>
        </authorList>
    </citation>
    <scope>NUCLEOTIDE SEQUENCE [LARGE SCALE GENOMIC DNA]</scope>
    <source>
        <strain evidence="6 7">NIES-2499</strain>
    </source>
</reference>
<name>A0A250XNW6_9CHLO</name>
<feature type="region of interest" description="Disordered" evidence="5">
    <location>
        <begin position="1"/>
        <end position="27"/>
    </location>
</feature>
<evidence type="ECO:0000256" key="2">
    <source>
        <dbReference type="ARBA" id="ARBA00022490"/>
    </source>
</evidence>
<keyword evidence="7" id="KW-1185">Reference proteome</keyword>
<evidence type="ECO:0000256" key="5">
    <source>
        <dbReference type="SAM" id="MobiDB-lite"/>
    </source>
</evidence>
<dbReference type="GO" id="GO:0005634">
    <property type="term" value="C:nucleus"/>
    <property type="evidence" value="ECO:0007669"/>
    <property type="project" value="TreeGrafter"/>
</dbReference>
<dbReference type="EMBL" id="BEGY01000131">
    <property type="protein sequence ID" value="GAX84639.1"/>
    <property type="molecule type" value="Genomic_DNA"/>
</dbReference>
<dbReference type="STRING" id="1157962.A0A250XNW6"/>
<organism evidence="6 7">
    <name type="scientific">Chlamydomonas eustigma</name>
    <dbReference type="NCBI Taxonomy" id="1157962"/>
    <lineage>
        <taxon>Eukaryota</taxon>
        <taxon>Viridiplantae</taxon>
        <taxon>Chlorophyta</taxon>
        <taxon>core chlorophytes</taxon>
        <taxon>Chlorophyceae</taxon>
        <taxon>CS clade</taxon>
        <taxon>Chlamydomonadales</taxon>
        <taxon>Chlamydomonadaceae</taxon>
        <taxon>Chlamydomonas</taxon>
    </lineage>
</organism>
<feature type="region of interest" description="Disordered" evidence="5">
    <location>
        <begin position="39"/>
        <end position="124"/>
    </location>
</feature>
<comment type="caution">
    <text evidence="6">The sequence shown here is derived from an EMBL/GenBank/DDBJ whole genome shotgun (WGS) entry which is preliminary data.</text>
</comment>
<dbReference type="PROSITE" id="PS51450">
    <property type="entry name" value="LRR"/>
    <property type="match status" value="2"/>
</dbReference>
<dbReference type="InterPro" id="IPR001611">
    <property type="entry name" value="Leu-rich_rpt"/>
</dbReference>
<feature type="compositionally biased region" description="Basic and acidic residues" evidence="5">
    <location>
        <begin position="837"/>
        <end position="849"/>
    </location>
</feature>
<dbReference type="Pfam" id="PF00560">
    <property type="entry name" value="LRR_1"/>
    <property type="match status" value="1"/>
</dbReference>
<feature type="region of interest" description="Disordered" evidence="5">
    <location>
        <begin position="136"/>
        <end position="159"/>
    </location>
</feature>
<feature type="compositionally biased region" description="Low complexity" evidence="5">
    <location>
        <begin position="229"/>
        <end position="241"/>
    </location>
</feature>
<feature type="compositionally biased region" description="Pro residues" evidence="5">
    <location>
        <begin position="251"/>
        <end position="262"/>
    </location>
</feature>
<dbReference type="Gene3D" id="3.80.10.10">
    <property type="entry name" value="Ribonuclease Inhibitor"/>
    <property type="match status" value="2"/>
</dbReference>
<dbReference type="PANTHER" id="PTHR22710:SF2">
    <property type="entry name" value="X-RAY RADIATION RESISTANCE-ASSOCIATED PROTEIN 1"/>
    <property type="match status" value="1"/>
</dbReference>
<dbReference type="Proteomes" id="UP000232323">
    <property type="component" value="Unassembled WGS sequence"/>
</dbReference>
<accession>A0A250XNW6</accession>
<feature type="region of interest" description="Disordered" evidence="5">
    <location>
        <begin position="212"/>
        <end position="308"/>
    </location>
</feature>
<dbReference type="AlphaFoldDB" id="A0A250XNW6"/>
<protein>
    <submittedName>
        <fullName evidence="6">Uncharacterized protein</fullName>
    </submittedName>
</protein>
<dbReference type="SMART" id="SM00369">
    <property type="entry name" value="LRR_TYP"/>
    <property type="match status" value="6"/>
</dbReference>
<dbReference type="GO" id="GO:0005930">
    <property type="term" value="C:axoneme"/>
    <property type="evidence" value="ECO:0007669"/>
    <property type="project" value="UniProtKB-SubCell"/>
</dbReference>
<feature type="compositionally biased region" description="Polar residues" evidence="5">
    <location>
        <begin position="70"/>
        <end position="105"/>
    </location>
</feature>
<dbReference type="InterPro" id="IPR032675">
    <property type="entry name" value="LRR_dom_sf"/>
</dbReference>
<dbReference type="InterPro" id="IPR003591">
    <property type="entry name" value="Leu-rich_rpt_typical-subtyp"/>
</dbReference>
<keyword evidence="4" id="KW-0677">Repeat</keyword>
<feature type="compositionally biased region" description="Low complexity" evidence="5">
    <location>
        <begin position="281"/>
        <end position="291"/>
    </location>
</feature>
<evidence type="ECO:0000256" key="1">
    <source>
        <dbReference type="ARBA" id="ARBA00004430"/>
    </source>
</evidence>